<reference evidence="1 2" key="1">
    <citation type="submission" date="2016-12" db="EMBL/GenBank/DDBJ databases">
        <title>Analysis of the Molecular Diversity Among Cronobacter Species Isolated from Filth Flies Using a Pan Genomic DNA Microarray.</title>
        <authorList>
            <person name="Pava-Ripoll M."/>
            <person name="Tall B."/>
            <person name="Farber J."/>
            <person name="Fanning S."/>
            <person name="Lehner A."/>
            <person name="Stephan R."/>
            <person name="Pagotto F."/>
            <person name="Iverson C."/>
            <person name="Ziobro G."/>
            <person name="Miller A."/>
            <person name="Pearson R."/>
            <person name="Yan Q."/>
            <person name="Kim M."/>
            <person name="Jeong S."/>
            <person name="Park J."/>
            <person name="Jun S."/>
            <person name="Choi H."/>
            <person name="Chung T."/>
            <person name="Yoo Y."/>
            <person name="Park E."/>
            <person name="Hwang S."/>
            <person name="Lee B."/>
            <person name="Sathyamoorthy V."/>
            <person name="Carter L."/>
            <person name="Mammel M."/>
            <person name="Jackson S."/>
            <person name="Kothary M."/>
            <person name="Patel I."/>
            <person name="Grim C."/>
            <person name="Gopinath G."/>
            <person name="Gangiredla J."/>
            <person name="Chase H."/>
        </authorList>
    </citation>
    <scope>NUCLEOTIDE SEQUENCE [LARGE SCALE GENOMIC DNA]</scope>
    <source>
        <strain evidence="1 2">MOD1-Md1s</strain>
    </source>
</reference>
<dbReference type="AlphaFoldDB" id="A0A2T7ANM4"/>
<dbReference type="Proteomes" id="UP000244378">
    <property type="component" value="Unassembled WGS sequence"/>
</dbReference>
<accession>A0A2T7ANM4</accession>
<dbReference type="EMBL" id="MSAE01000039">
    <property type="protein sequence ID" value="PUX10768.1"/>
    <property type="molecule type" value="Genomic_DNA"/>
</dbReference>
<gene>
    <name evidence="1" type="ORF">AUN14_17255</name>
</gene>
<organism evidence="1 2">
    <name type="scientific">Cronobacter muytjensii</name>
    <dbReference type="NCBI Taxonomy" id="413501"/>
    <lineage>
        <taxon>Bacteria</taxon>
        <taxon>Pseudomonadati</taxon>
        <taxon>Pseudomonadota</taxon>
        <taxon>Gammaproteobacteria</taxon>
        <taxon>Enterobacterales</taxon>
        <taxon>Enterobacteriaceae</taxon>
        <taxon>Cronobacter</taxon>
    </lineage>
</organism>
<comment type="caution">
    <text evidence="1">The sequence shown here is derived from an EMBL/GenBank/DDBJ whole genome shotgun (WGS) entry which is preliminary data.</text>
</comment>
<name>A0A2T7ANM4_9ENTR</name>
<proteinExistence type="predicted"/>
<evidence type="ECO:0000313" key="2">
    <source>
        <dbReference type="Proteomes" id="UP000244378"/>
    </source>
</evidence>
<sequence length="225" mass="25938">MITFHYRIFREMGFMDAKLIAKGIVDGLAAFPEGLYLTAVRTVEGSGAFGRELKVRNEYETERFMRAFKDLASNEEPVRRLVTMVITDFYQKLDDTGKKAINDKLHYSDAKLGSRMGAQAFVSQYIAKRIINRVKMGKVMTRVTRVASAFTLNIVMIQGMIEEAARASRRMKTKYPITYYKVVYMNLDMVYFLVESELEPYLIYIESHPVQCKGIENEMCKLLAK</sequence>
<evidence type="ECO:0000313" key="1">
    <source>
        <dbReference type="EMBL" id="PUX10768.1"/>
    </source>
</evidence>
<protein>
    <submittedName>
        <fullName evidence="1">Uncharacterized protein</fullName>
    </submittedName>
</protein>